<proteinExistence type="predicted"/>
<dbReference type="RefSeq" id="WP_171580143.1">
    <property type="nucleotide sequence ID" value="NZ_JAAVLX010000004.1"/>
</dbReference>
<organism evidence="1 2">
    <name type="scientific">Bradyrhizobium australiense</name>
    <dbReference type="NCBI Taxonomy" id="2721161"/>
    <lineage>
        <taxon>Bacteria</taxon>
        <taxon>Pseudomonadati</taxon>
        <taxon>Pseudomonadota</taxon>
        <taxon>Alphaproteobacteria</taxon>
        <taxon>Hyphomicrobiales</taxon>
        <taxon>Nitrobacteraceae</taxon>
        <taxon>Bradyrhizobium</taxon>
    </lineage>
</organism>
<evidence type="ECO:0000313" key="1">
    <source>
        <dbReference type="EMBL" id="NOJ40917.1"/>
    </source>
</evidence>
<protein>
    <submittedName>
        <fullName evidence="1">Uncharacterized protein</fullName>
    </submittedName>
</protein>
<name>A0A7Y4GT94_9BRAD</name>
<dbReference type="EMBL" id="JAAVLX010000004">
    <property type="protein sequence ID" value="NOJ40917.1"/>
    <property type="molecule type" value="Genomic_DNA"/>
</dbReference>
<gene>
    <name evidence="1" type="ORF">HCN58_15115</name>
</gene>
<dbReference type="Proteomes" id="UP000544122">
    <property type="component" value="Unassembled WGS sequence"/>
</dbReference>
<accession>A0A7Y4GT94</accession>
<comment type="caution">
    <text evidence="1">The sequence shown here is derived from an EMBL/GenBank/DDBJ whole genome shotgun (WGS) entry which is preliminary data.</text>
</comment>
<evidence type="ECO:0000313" key="2">
    <source>
        <dbReference type="Proteomes" id="UP000544122"/>
    </source>
</evidence>
<sequence>MNLSQRVFALGQTVVAPNKETTTDKLNGALNSLLNSTFKSNAGFIVDANNACSAQFATIVHGSRDENNAIKADEAAAIIDVIDELDLATFRIGYSRISNAKRIEKSPSPRGTERSTATLGILYARSSSASLEEIAEELYRLNCNNDHQFWPDMVVVASVGVVNYAVQFPGEPVSGDFLPPHPFAFRNGVPPVYVVIVMRSTQHYSFNKMVAFLVAYLAVFQPDAKGKVPNWIDILEGVPTSAVTLLGFQPNLKGQILPVPRDEYNDRILPARPIGIEDQAGNVLATIAYRKWQDGAIIILIGKLPLEGLLIFLPNVNPAHLRIVRRSGFQISYVLPVSQNQFNALLNNLQQRSSFVINKNGPGFVVQKLMDEGVGTPFVARCWLGLLRLRENVYPNKDDRDAFDKIFQAVLSSVMAARTAAKNVEAKWQAHSARIASGEIVRIEHGTVHILESIDKEIATEVETFVNTSVRSIKTGLQNLGNFLGADIGFLFKKKAAFDSGLERLQNSDPLLARYLEEVRKWTEPLIGVRNDLEHHLWIVPRIAYTNNSGAVSAAEPTILGLGATRFTNDYADRVMCFVEDLVAHLLQVRMPAGVTVTEVKRADRTAEAPERFRITPAVGGAGAWEIGYRADRFEEI</sequence>
<dbReference type="AlphaFoldDB" id="A0A7Y4GT94"/>
<reference evidence="1 2" key="1">
    <citation type="submission" date="2020-03" db="EMBL/GenBank/DDBJ databases">
        <title>Bradyrhizobium diversity isolated from nodules of Indigofera sp.</title>
        <authorList>
            <person name="Klepa M."/>
            <person name="Helene L."/>
            <person name="Hungria M."/>
        </authorList>
    </citation>
    <scope>NUCLEOTIDE SEQUENCE [LARGE SCALE GENOMIC DNA]</scope>
    <source>
        <strain evidence="1 2">WSM 1791</strain>
    </source>
</reference>
<keyword evidence="2" id="KW-1185">Reference proteome</keyword>